<dbReference type="EMBL" id="JAJEPR010000025">
    <property type="protein sequence ID" value="MCC2190688.1"/>
    <property type="molecule type" value="Genomic_DNA"/>
</dbReference>
<reference evidence="2 3" key="1">
    <citation type="submission" date="2021-10" db="EMBL/GenBank/DDBJ databases">
        <title>Anaerobic single-cell dispensing facilitates the cultivation of human gut bacteria.</title>
        <authorList>
            <person name="Afrizal A."/>
        </authorList>
    </citation>
    <scope>NUCLEOTIDE SEQUENCE [LARGE SCALE GENOMIC DNA]</scope>
    <source>
        <strain evidence="2 3">CLA-AA-H277</strain>
    </source>
</reference>
<gene>
    <name evidence="2" type="ORF">LKD71_12925</name>
</gene>
<dbReference type="RefSeq" id="WP_178046228.1">
    <property type="nucleotide sequence ID" value="NZ_JAJEPR010000025.1"/>
</dbReference>
<name>A0AAE3DUI1_9FIRM</name>
<dbReference type="InterPro" id="IPR001387">
    <property type="entry name" value="Cro/C1-type_HTH"/>
</dbReference>
<dbReference type="InterPro" id="IPR010982">
    <property type="entry name" value="Lambda_DNA-bd_dom_sf"/>
</dbReference>
<evidence type="ECO:0000259" key="1">
    <source>
        <dbReference type="PROSITE" id="PS50943"/>
    </source>
</evidence>
<keyword evidence="3" id="KW-1185">Reference proteome</keyword>
<evidence type="ECO:0000313" key="2">
    <source>
        <dbReference type="EMBL" id="MCC2190688.1"/>
    </source>
</evidence>
<dbReference type="GO" id="GO:0003677">
    <property type="term" value="F:DNA binding"/>
    <property type="evidence" value="ECO:0007669"/>
    <property type="project" value="InterPro"/>
</dbReference>
<dbReference type="SUPFAM" id="SSF47413">
    <property type="entry name" value="lambda repressor-like DNA-binding domains"/>
    <property type="match status" value="1"/>
</dbReference>
<dbReference type="Proteomes" id="UP001197875">
    <property type="component" value="Unassembled WGS sequence"/>
</dbReference>
<protein>
    <submittedName>
        <fullName evidence="2">Helix-turn-helix transcriptional regulator</fullName>
    </submittedName>
</protein>
<dbReference type="Pfam" id="PF01381">
    <property type="entry name" value="HTH_3"/>
    <property type="match status" value="1"/>
</dbReference>
<feature type="domain" description="HTH cro/C1-type" evidence="1">
    <location>
        <begin position="12"/>
        <end position="66"/>
    </location>
</feature>
<sequence>MEIRKSEIANEVARLCKERGITQYELAKRSQLQESSVRNMFQKGTTPTYRTLSAICGGLGITVPQFFTGSSFLEKLPPEEKELMTIYLKLDEKDRSRLLSYARRIFKQNEKETTL</sequence>
<dbReference type="CDD" id="cd00093">
    <property type="entry name" value="HTH_XRE"/>
    <property type="match status" value="1"/>
</dbReference>
<dbReference type="AlphaFoldDB" id="A0AAE3DUI1"/>
<organism evidence="2 3">
    <name type="scientific">Fusicatenibacter faecihominis</name>
    <dbReference type="NCBI Taxonomy" id="2881276"/>
    <lineage>
        <taxon>Bacteria</taxon>
        <taxon>Bacillati</taxon>
        <taxon>Bacillota</taxon>
        <taxon>Clostridia</taxon>
        <taxon>Lachnospirales</taxon>
        <taxon>Lachnospiraceae</taxon>
        <taxon>Fusicatenibacter</taxon>
    </lineage>
</organism>
<evidence type="ECO:0000313" key="3">
    <source>
        <dbReference type="Proteomes" id="UP001197875"/>
    </source>
</evidence>
<dbReference type="SMART" id="SM00530">
    <property type="entry name" value="HTH_XRE"/>
    <property type="match status" value="1"/>
</dbReference>
<comment type="caution">
    <text evidence="2">The sequence shown here is derived from an EMBL/GenBank/DDBJ whole genome shotgun (WGS) entry which is preliminary data.</text>
</comment>
<accession>A0AAE3DUI1</accession>
<dbReference type="PROSITE" id="PS50943">
    <property type="entry name" value="HTH_CROC1"/>
    <property type="match status" value="1"/>
</dbReference>
<dbReference type="Gene3D" id="1.10.260.40">
    <property type="entry name" value="lambda repressor-like DNA-binding domains"/>
    <property type="match status" value="1"/>
</dbReference>
<proteinExistence type="predicted"/>